<accession>A0A9J6BUZ4</accession>
<organism evidence="5 6">
    <name type="scientific">Polypedilum vanderplanki</name>
    <name type="common">Sleeping chironomid midge</name>
    <dbReference type="NCBI Taxonomy" id="319348"/>
    <lineage>
        <taxon>Eukaryota</taxon>
        <taxon>Metazoa</taxon>
        <taxon>Ecdysozoa</taxon>
        <taxon>Arthropoda</taxon>
        <taxon>Hexapoda</taxon>
        <taxon>Insecta</taxon>
        <taxon>Pterygota</taxon>
        <taxon>Neoptera</taxon>
        <taxon>Endopterygota</taxon>
        <taxon>Diptera</taxon>
        <taxon>Nematocera</taxon>
        <taxon>Chironomoidea</taxon>
        <taxon>Chironomidae</taxon>
        <taxon>Chironominae</taxon>
        <taxon>Polypedilum</taxon>
        <taxon>Polypedilum</taxon>
    </lineage>
</organism>
<dbReference type="PANTHER" id="PTHR12236">
    <property type="entry name" value="STRUCTURAL CONTITUENT OF CUTICLE"/>
    <property type="match status" value="1"/>
</dbReference>
<evidence type="ECO:0000256" key="3">
    <source>
        <dbReference type="SAM" id="MobiDB-lite"/>
    </source>
</evidence>
<dbReference type="GO" id="GO:0005615">
    <property type="term" value="C:extracellular space"/>
    <property type="evidence" value="ECO:0007669"/>
    <property type="project" value="TreeGrafter"/>
</dbReference>
<proteinExistence type="predicted"/>
<protein>
    <recommendedName>
        <fullName evidence="7">Cuticle protein</fullName>
    </recommendedName>
</protein>
<evidence type="ECO:0000256" key="4">
    <source>
        <dbReference type="SAM" id="SignalP"/>
    </source>
</evidence>
<feature type="region of interest" description="Disordered" evidence="3">
    <location>
        <begin position="19"/>
        <end position="63"/>
    </location>
</feature>
<evidence type="ECO:0000313" key="6">
    <source>
        <dbReference type="Proteomes" id="UP001107558"/>
    </source>
</evidence>
<keyword evidence="1 2" id="KW-0193">Cuticle</keyword>
<reference evidence="5" key="1">
    <citation type="submission" date="2021-03" db="EMBL/GenBank/DDBJ databases">
        <title>Chromosome level genome of the anhydrobiotic midge Polypedilum vanderplanki.</title>
        <authorList>
            <person name="Yoshida Y."/>
            <person name="Kikawada T."/>
            <person name="Gusev O."/>
        </authorList>
    </citation>
    <scope>NUCLEOTIDE SEQUENCE</scope>
    <source>
        <strain evidence="5">NIAS01</strain>
        <tissue evidence="5">Whole body or cell culture</tissue>
    </source>
</reference>
<sequence length="123" mass="13911">MLRVFFTFFLMMIVVHSLPQGSGGDLYLPPKEKPGYDYPSPLNPSKPGSKPPAGDEKHESGMPFDFSYAVNDIETSNDFQHKANSDGDITRGEYRVVLPDERVQVVRYTADWKNGYNAEISYE</sequence>
<evidence type="ECO:0000313" key="5">
    <source>
        <dbReference type="EMBL" id="KAG5673716.1"/>
    </source>
</evidence>
<dbReference type="OrthoDB" id="6365837at2759"/>
<comment type="caution">
    <text evidence="5">The sequence shown here is derived from an EMBL/GenBank/DDBJ whole genome shotgun (WGS) entry which is preliminary data.</text>
</comment>
<dbReference type="GO" id="GO:0031012">
    <property type="term" value="C:extracellular matrix"/>
    <property type="evidence" value="ECO:0007669"/>
    <property type="project" value="TreeGrafter"/>
</dbReference>
<dbReference type="InterPro" id="IPR051217">
    <property type="entry name" value="Insect_Cuticle_Struc_Prot"/>
</dbReference>
<dbReference type="Pfam" id="PF00379">
    <property type="entry name" value="Chitin_bind_4"/>
    <property type="match status" value="1"/>
</dbReference>
<dbReference type="AlphaFoldDB" id="A0A9J6BUZ4"/>
<dbReference type="Proteomes" id="UP001107558">
    <property type="component" value="Chromosome 3"/>
</dbReference>
<evidence type="ECO:0000256" key="1">
    <source>
        <dbReference type="ARBA" id="ARBA00022460"/>
    </source>
</evidence>
<name>A0A9J6BUZ4_POLVA</name>
<dbReference type="PROSITE" id="PS51155">
    <property type="entry name" value="CHIT_BIND_RR_2"/>
    <property type="match status" value="1"/>
</dbReference>
<dbReference type="GO" id="GO:0042302">
    <property type="term" value="F:structural constituent of cuticle"/>
    <property type="evidence" value="ECO:0007669"/>
    <property type="project" value="UniProtKB-UniRule"/>
</dbReference>
<evidence type="ECO:0000256" key="2">
    <source>
        <dbReference type="PROSITE-ProRule" id="PRU00497"/>
    </source>
</evidence>
<feature type="signal peptide" evidence="4">
    <location>
        <begin position="1"/>
        <end position="17"/>
    </location>
</feature>
<keyword evidence="4" id="KW-0732">Signal</keyword>
<feature type="chain" id="PRO_5039937166" description="Cuticle protein" evidence="4">
    <location>
        <begin position="18"/>
        <end position="123"/>
    </location>
</feature>
<dbReference type="PANTHER" id="PTHR12236:SF79">
    <property type="entry name" value="CUTICULAR PROTEIN 50CB-RELATED"/>
    <property type="match status" value="1"/>
</dbReference>
<dbReference type="EMBL" id="JADBJN010000003">
    <property type="protein sequence ID" value="KAG5673716.1"/>
    <property type="molecule type" value="Genomic_DNA"/>
</dbReference>
<evidence type="ECO:0008006" key="7">
    <source>
        <dbReference type="Google" id="ProtNLM"/>
    </source>
</evidence>
<gene>
    <name evidence="5" type="ORF">PVAND_003737</name>
</gene>
<keyword evidence="6" id="KW-1185">Reference proteome</keyword>
<dbReference type="InterPro" id="IPR000618">
    <property type="entry name" value="Insect_cuticle"/>
</dbReference>